<dbReference type="InterPro" id="IPR016181">
    <property type="entry name" value="Acyl_CoA_acyltransferase"/>
</dbReference>
<sequence length="203" mass="23880">MKQERAFKMHLSSCNMRHPPGKELYHDNNENIAVYEIDGEKEKLYCQCLCLFSKLFMDHKTIYFGVSNFLFYVLCEVNESGYELSRRENIQGTPEKPLSDLGLASYRHYWAYRIVDHLSGLMDTSWIRVSELAAILGMQVDDVMDTLEWLQLYEPSLIAQTPENLEPWIFVYIKKLELLSKTVARPPRLALNARMLHWRPKKN</sequence>
<dbReference type="InterPro" id="IPR036388">
    <property type="entry name" value="WH-like_DNA-bd_sf"/>
</dbReference>
<dbReference type="STRING" id="51031.W2TPX5"/>
<evidence type="ECO:0000256" key="12">
    <source>
        <dbReference type="ARBA" id="ARBA00023315"/>
    </source>
</evidence>
<dbReference type="Gene3D" id="3.40.630.30">
    <property type="match status" value="1"/>
</dbReference>
<gene>
    <name evidence="15" type="ORF">NECAME_07541</name>
</gene>
<dbReference type="Pfam" id="PF01853">
    <property type="entry name" value="MOZ_SAS"/>
    <property type="match status" value="1"/>
</dbReference>
<keyword evidence="8" id="KW-0007">Acetylation</keyword>
<evidence type="ECO:0000256" key="13">
    <source>
        <dbReference type="PIRSR" id="PIRSR602717-51"/>
    </source>
</evidence>
<dbReference type="PROSITE" id="PS51726">
    <property type="entry name" value="MYST_HAT"/>
    <property type="match status" value="1"/>
</dbReference>
<dbReference type="GO" id="GO:0004402">
    <property type="term" value="F:histone acetyltransferase activity"/>
    <property type="evidence" value="ECO:0007669"/>
    <property type="project" value="InterPro"/>
</dbReference>
<evidence type="ECO:0000256" key="9">
    <source>
        <dbReference type="ARBA" id="ARBA00023015"/>
    </source>
</evidence>
<feature type="domain" description="MYST-type HAT" evidence="14">
    <location>
        <begin position="1"/>
        <end position="200"/>
    </location>
</feature>
<dbReference type="EC" id="2.3.1.48" evidence="3"/>
<dbReference type="PANTHER" id="PTHR10615:SF219">
    <property type="entry name" value="HISTONE ACETYLTRANSFERASE KAT5"/>
    <property type="match status" value="1"/>
</dbReference>
<protein>
    <recommendedName>
        <fullName evidence="3">histone acetyltransferase</fullName>
        <ecNumber evidence="3">2.3.1.48</ecNumber>
    </recommendedName>
</protein>
<keyword evidence="6" id="KW-0863">Zinc-finger</keyword>
<evidence type="ECO:0000256" key="6">
    <source>
        <dbReference type="ARBA" id="ARBA00022771"/>
    </source>
</evidence>
<dbReference type="Gene3D" id="1.10.10.10">
    <property type="entry name" value="Winged helix-like DNA-binding domain superfamily/Winged helix DNA-binding domain"/>
    <property type="match status" value="1"/>
</dbReference>
<evidence type="ECO:0000256" key="8">
    <source>
        <dbReference type="ARBA" id="ARBA00022990"/>
    </source>
</evidence>
<dbReference type="EMBL" id="KI658281">
    <property type="protein sequence ID" value="ETN83181.1"/>
    <property type="molecule type" value="Genomic_DNA"/>
</dbReference>
<dbReference type="AlphaFoldDB" id="W2TPX5"/>
<dbReference type="SUPFAM" id="SSF55729">
    <property type="entry name" value="Acyl-CoA N-acyltransferases (Nat)"/>
    <property type="match status" value="1"/>
</dbReference>
<keyword evidence="12" id="KW-0012">Acyltransferase</keyword>
<organism evidence="15 16">
    <name type="scientific">Necator americanus</name>
    <name type="common">Human hookworm</name>
    <dbReference type="NCBI Taxonomy" id="51031"/>
    <lineage>
        <taxon>Eukaryota</taxon>
        <taxon>Metazoa</taxon>
        <taxon>Ecdysozoa</taxon>
        <taxon>Nematoda</taxon>
        <taxon>Chromadorea</taxon>
        <taxon>Rhabditida</taxon>
        <taxon>Rhabditina</taxon>
        <taxon>Rhabditomorpha</taxon>
        <taxon>Strongyloidea</taxon>
        <taxon>Ancylostomatidae</taxon>
        <taxon>Bunostominae</taxon>
        <taxon>Necator</taxon>
    </lineage>
</organism>
<dbReference type="KEGG" id="nai:NECAME_07541"/>
<evidence type="ECO:0000256" key="5">
    <source>
        <dbReference type="ARBA" id="ARBA00022723"/>
    </source>
</evidence>
<dbReference type="PANTHER" id="PTHR10615">
    <property type="entry name" value="HISTONE ACETYLTRANSFERASE"/>
    <property type="match status" value="1"/>
</dbReference>
<evidence type="ECO:0000256" key="4">
    <source>
        <dbReference type="ARBA" id="ARBA00022679"/>
    </source>
</evidence>
<feature type="active site" description="Proton donor/acceptor" evidence="13">
    <location>
        <position position="95"/>
    </location>
</feature>
<evidence type="ECO:0000256" key="10">
    <source>
        <dbReference type="ARBA" id="ARBA00023163"/>
    </source>
</evidence>
<proteinExistence type="inferred from homology"/>
<evidence type="ECO:0000313" key="16">
    <source>
        <dbReference type="Proteomes" id="UP000053676"/>
    </source>
</evidence>
<keyword evidence="4" id="KW-0808">Transferase</keyword>
<accession>W2TPX5</accession>
<keyword evidence="11" id="KW-0539">Nucleus</keyword>
<dbReference type="OrthoDB" id="787137at2759"/>
<keyword evidence="9" id="KW-0805">Transcription regulation</keyword>
<dbReference type="GO" id="GO:0006355">
    <property type="term" value="P:regulation of DNA-templated transcription"/>
    <property type="evidence" value="ECO:0007669"/>
    <property type="project" value="InterPro"/>
</dbReference>
<evidence type="ECO:0000256" key="7">
    <source>
        <dbReference type="ARBA" id="ARBA00022833"/>
    </source>
</evidence>
<evidence type="ECO:0000256" key="2">
    <source>
        <dbReference type="ARBA" id="ARBA00010107"/>
    </source>
</evidence>
<dbReference type="InterPro" id="IPR002717">
    <property type="entry name" value="HAT_MYST-type"/>
</dbReference>
<keyword evidence="7" id="KW-0862">Zinc</keyword>
<dbReference type="Proteomes" id="UP000053676">
    <property type="component" value="Unassembled WGS sequence"/>
</dbReference>
<keyword evidence="10" id="KW-0804">Transcription</keyword>
<evidence type="ECO:0000259" key="14">
    <source>
        <dbReference type="PROSITE" id="PS51726"/>
    </source>
</evidence>
<comment type="similarity">
    <text evidence="2">Belongs to the MYST (SAS/MOZ) family.</text>
</comment>
<evidence type="ECO:0000313" key="15">
    <source>
        <dbReference type="EMBL" id="ETN83181.1"/>
    </source>
</evidence>
<name>W2TPX5_NECAM</name>
<evidence type="ECO:0000256" key="1">
    <source>
        <dbReference type="ARBA" id="ARBA00004123"/>
    </source>
</evidence>
<evidence type="ECO:0000256" key="11">
    <source>
        <dbReference type="ARBA" id="ARBA00023242"/>
    </source>
</evidence>
<evidence type="ECO:0000256" key="3">
    <source>
        <dbReference type="ARBA" id="ARBA00013184"/>
    </source>
</evidence>
<reference evidence="16" key="1">
    <citation type="journal article" date="2014" name="Nat. Genet.">
        <title>Genome of the human hookworm Necator americanus.</title>
        <authorList>
            <person name="Tang Y.T."/>
            <person name="Gao X."/>
            <person name="Rosa B.A."/>
            <person name="Abubucker S."/>
            <person name="Hallsworth-Pepin K."/>
            <person name="Martin J."/>
            <person name="Tyagi R."/>
            <person name="Heizer E."/>
            <person name="Zhang X."/>
            <person name="Bhonagiri-Palsikar V."/>
            <person name="Minx P."/>
            <person name="Warren W.C."/>
            <person name="Wang Q."/>
            <person name="Zhan B."/>
            <person name="Hotez P.J."/>
            <person name="Sternberg P.W."/>
            <person name="Dougall A."/>
            <person name="Gaze S.T."/>
            <person name="Mulvenna J."/>
            <person name="Sotillo J."/>
            <person name="Ranganathan S."/>
            <person name="Rabelo E.M."/>
            <person name="Wilson R.K."/>
            <person name="Felgner P.L."/>
            <person name="Bethony J."/>
            <person name="Hawdon J.M."/>
            <person name="Gasser R.B."/>
            <person name="Loukas A."/>
            <person name="Mitreva M."/>
        </authorList>
    </citation>
    <scope>NUCLEOTIDE SEQUENCE [LARGE SCALE GENOMIC DNA]</scope>
</reference>
<keyword evidence="5" id="KW-0479">Metal-binding</keyword>
<keyword evidence="16" id="KW-1185">Reference proteome</keyword>
<dbReference type="InterPro" id="IPR050603">
    <property type="entry name" value="MYST_HAT"/>
</dbReference>
<comment type="subcellular location">
    <subcellularLocation>
        <location evidence="1">Nucleus</location>
    </subcellularLocation>
</comment>